<dbReference type="SUPFAM" id="SSF46689">
    <property type="entry name" value="Homeodomain-like"/>
    <property type="match status" value="1"/>
</dbReference>
<dbReference type="AlphaFoldDB" id="A0AAW0WYI8"/>
<dbReference type="GO" id="GO:0000981">
    <property type="term" value="F:DNA-binding transcription factor activity, RNA polymerase II-specific"/>
    <property type="evidence" value="ECO:0007669"/>
    <property type="project" value="InterPro"/>
</dbReference>
<dbReference type="SMART" id="SM00389">
    <property type="entry name" value="HOX"/>
    <property type="match status" value="1"/>
</dbReference>
<dbReference type="Pfam" id="PF00046">
    <property type="entry name" value="Homeodomain"/>
    <property type="match status" value="1"/>
</dbReference>
<evidence type="ECO:0000256" key="2">
    <source>
        <dbReference type="ARBA" id="ARBA00023125"/>
    </source>
</evidence>
<dbReference type="GO" id="GO:0000978">
    <property type="term" value="F:RNA polymerase II cis-regulatory region sequence-specific DNA binding"/>
    <property type="evidence" value="ECO:0007669"/>
    <property type="project" value="TreeGrafter"/>
</dbReference>
<proteinExistence type="predicted"/>
<dbReference type="InterPro" id="IPR017970">
    <property type="entry name" value="Homeobox_CS"/>
</dbReference>
<evidence type="ECO:0000256" key="1">
    <source>
        <dbReference type="ARBA" id="ARBA00004123"/>
    </source>
</evidence>
<keyword evidence="2 5" id="KW-0238">DNA-binding</keyword>
<organism evidence="9 10">
    <name type="scientific">Cherax quadricarinatus</name>
    <name type="common">Australian red claw crayfish</name>
    <dbReference type="NCBI Taxonomy" id="27406"/>
    <lineage>
        <taxon>Eukaryota</taxon>
        <taxon>Metazoa</taxon>
        <taxon>Ecdysozoa</taxon>
        <taxon>Arthropoda</taxon>
        <taxon>Crustacea</taxon>
        <taxon>Multicrustacea</taxon>
        <taxon>Malacostraca</taxon>
        <taxon>Eumalacostraca</taxon>
        <taxon>Eucarida</taxon>
        <taxon>Decapoda</taxon>
        <taxon>Pleocyemata</taxon>
        <taxon>Astacidea</taxon>
        <taxon>Parastacoidea</taxon>
        <taxon>Parastacidae</taxon>
        <taxon>Cherax</taxon>
    </lineage>
</organism>
<keyword evidence="3 5" id="KW-0371">Homeobox</keyword>
<feature type="region of interest" description="Disordered" evidence="7">
    <location>
        <begin position="141"/>
        <end position="213"/>
    </location>
</feature>
<evidence type="ECO:0000256" key="3">
    <source>
        <dbReference type="ARBA" id="ARBA00023155"/>
    </source>
</evidence>
<feature type="region of interest" description="Disordered" evidence="7">
    <location>
        <begin position="25"/>
        <end position="96"/>
    </location>
</feature>
<dbReference type="Gene3D" id="1.10.10.60">
    <property type="entry name" value="Homeodomain-like"/>
    <property type="match status" value="1"/>
</dbReference>
<dbReference type="PANTHER" id="PTHR24340:SF109">
    <property type="entry name" value="BARH LIKE HOMEOBOX 1"/>
    <property type="match status" value="1"/>
</dbReference>
<dbReference type="InterPro" id="IPR009057">
    <property type="entry name" value="Homeodomain-like_sf"/>
</dbReference>
<dbReference type="InterPro" id="IPR001356">
    <property type="entry name" value="HD"/>
</dbReference>
<keyword evidence="4 5" id="KW-0539">Nucleus</keyword>
<dbReference type="InterPro" id="IPR050394">
    <property type="entry name" value="Homeobox_NK-like"/>
</dbReference>
<dbReference type="PROSITE" id="PS00027">
    <property type="entry name" value="HOMEOBOX_1"/>
    <property type="match status" value="1"/>
</dbReference>
<evidence type="ECO:0000256" key="4">
    <source>
        <dbReference type="ARBA" id="ARBA00023242"/>
    </source>
</evidence>
<feature type="compositionally biased region" description="Acidic residues" evidence="7">
    <location>
        <begin position="175"/>
        <end position="188"/>
    </location>
</feature>
<evidence type="ECO:0000259" key="8">
    <source>
        <dbReference type="PROSITE" id="PS50071"/>
    </source>
</evidence>
<dbReference type="PANTHER" id="PTHR24340">
    <property type="entry name" value="HOMEOBOX PROTEIN NKX"/>
    <property type="match status" value="1"/>
</dbReference>
<dbReference type="GO" id="GO:0030154">
    <property type="term" value="P:cell differentiation"/>
    <property type="evidence" value="ECO:0007669"/>
    <property type="project" value="TreeGrafter"/>
</dbReference>
<feature type="DNA-binding region" description="Homeobox" evidence="5">
    <location>
        <begin position="208"/>
        <end position="267"/>
    </location>
</feature>
<feature type="compositionally biased region" description="Gly residues" evidence="7">
    <location>
        <begin position="189"/>
        <end position="198"/>
    </location>
</feature>
<dbReference type="CDD" id="cd00086">
    <property type="entry name" value="homeodomain"/>
    <property type="match status" value="1"/>
</dbReference>
<dbReference type="EMBL" id="JARKIK010000055">
    <property type="protein sequence ID" value="KAK8733059.1"/>
    <property type="molecule type" value="Genomic_DNA"/>
</dbReference>
<feature type="domain" description="Homeobox" evidence="8">
    <location>
        <begin position="206"/>
        <end position="266"/>
    </location>
</feature>
<keyword evidence="10" id="KW-1185">Reference proteome</keyword>
<comment type="subcellular location">
    <subcellularLocation>
        <location evidence="1 5 6">Nucleus</location>
    </subcellularLocation>
</comment>
<dbReference type="PRINTS" id="PR00024">
    <property type="entry name" value="HOMEOBOX"/>
</dbReference>
<evidence type="ECO:0000256" key="7">
    <source>
        <dbReference type="SAM" id="MobiDB-lite"/>
    </source>
</evidence>
<dbReference type="GO" id="GO:0005634">
    <property type="term" value="C:nucleus"/>
    <property type="evidence" value="ECO:0007669"/>
    <property type="project" value="UniProtKB-SubCell"/>
</dbReference>
<evidence type="ECO:0000256" key="6">
    <source>
        <dbReference type="RuleBase" id="RU000682"/>
    </source>
</evidence>
<evidence type="ECO:0000313" key="10">
    <source>
        <dbReference type="Proteomes" id="UP001445076"/>
    </source>
</evidence>
<accession>A0AAW0WYI8</accession>
<evidence type="ECO:0000256" key="5">
    <source>
        <dbReference type="PROSITE-ProRule" id="PRU00108"/>
    </source>
</evidence>
<dbReference type="Proteomes" id="UP001445076">
    <property type="component" value="Unassembled WGS sequence"/>
</dbReference>
<comment type="caution">
    <text evidence="9">The sequence shown here is derived from an EMBL/GenBank/DDBJ whole genome shotgun (WGS) entry which is preliminary data.</text>
</comment>
<protein>
    <recommendedName>
        <fullName evidence="8">Homeobox domain-containing protein</fullName>
    </recommendedName>
</protein>
<evidence type="ECO:0000313" key="9">
    <source>
        <dbReference type="EMBL" id="KAK8733059.1"/>
    </source>
</evidence>
<feature type="region of interest" description="Disordered" evidence="7">
    <location>
        <begin position="102"/>
        <end position="121"/>
    </location>
</feature>
<reference evidence="9 10" key="1">
    <citation type="journal article" date="2024" name="BMC Genomics">
        <title>Genome assembly of redclaw crayfish (Cherax quadricarinatus) provides insights into its immune adaptation and hypoxia tolerance.</title>
        <authorList>
            <person name="Liu Z."/>
            <person name="Zheng J."/>
            <person name="Li H."/>
            <person name="Fang K."/>
            <person name="Wang S."/>
            <person name="He J."/>
            <person name="Zhou D."/>
            <person name="Weng S."/>
            <person name="Chi M."/>
            <person name="Gu Z."/>
            <person name="He J."/>
            <person name="Li F."/>
            <person name="Wang M."/>
        </authorList>
    </citation>
    <scope>NUCLEOTIDE SEQUENCE [LARGE SCALE GENOMIC DNA]</scope>
    <source>
        <strain evidence="9">ZL_2023a</strain>
    </source>
</reference>
<gene>
    <name evidence="9" type="ORF">OTU49_006736</name>
</gene>
<dbReference type="InterPro" id="IPR020479">
    <property type="entry name" value="HD_metazoa"/>
</dbReference>
<dbReference type="PROSITE" id="PS50071">
    <property type="entry name" value="HOMEOBOX_2"/>
    <property type="match status" value="1"/>
</dbReference>
<name>A0AAW0WYI8_CHEQU</name>
<sequence>MSTNKSFLIRDLLGDVLRGTPCPHLTQDPRLAPTSPCPRLAAAGIHEGSSRSPRGAASPPPSPEHPQEKRLTPTPDGEMPEPRAHLPSPTPMSALSTLMTTTTTPTPALNTPSSTLITPTPTLLTPTASLVATSTQAMVRAPTPTILTTPSVAKPTPTSPLTLHASRSPSPSGDDPGDDLVGDDDDDGGPTGGDGGSGGKREEDKKKPRRRRTAFTHAQLAYLERKFRLQKYLSVADRSDVAEALNLSETQVKTWYQNRRTKWKRQNQMRLEQLRQSAGVGVEKDLLGAGGGGERNSPVDPLGVVAPTCCPPYFLPPVDRSCFITTAGLFTRLPYTPSCPL</sequence>